<evidence type="ECO:0000313" key="9">
    <source>
        <dbReference type="EMBL" id="VIO72826.1"/>
    </source>
</evidence>
<dbReference type="Proteomes" id="UP000328092">
    <property type="component" value="Unassembled WGS sequence"/>
</dbReference>
<dbReference type="InterPro" id="IPR036909">
    <property type="entry name" value="Cyt_c-like_dom_sf"/>
</dbReference>
<evidence type="ECO:0000256" key="1">
    <source>
        <dbReference type="ARBA" id="ARBA00022448"/>
    </source>
</evidence>
<dbReference type="PANTHER" id="PTHR11961">
    <property type="entry name" value="CYTOCHROME C"/>
    <property type="match status" value="1"/>
</dbReference>
<dbReference type="Gene3D" id="1.10.760.10">
    <property type="entry name" value="Cytochrome c-like domain"/>
    <property type="match status" value="1"/>
</dbReference>
<evidence type="ECO:0000256" key="6">
    <source>
        <dbReference type="PROSITE-ProRule" id="PRU00433"/>
    </source>
</evidence>
<dbReference type="PROSITE" id="PS51007">
    <property type="entry name" value="CYTC"/>
    <property type="match status" value="1"/>
</dbReference>
<feature type="chain" id="PRO_5021392465" evidence="7">
    <location>
        <begin position="23"/>
        <end position="126"/>
    </location>
</feature>
<keyword evidence="7" id="KW-0732">Signal</keyword>
<evidence type="ECO:0000256" key="2">
    <source>
        <dbReference type="ARBA" id="ARBA00022617"/>
    </source>
</evidence>
<dbReference type="GO" id="GO:0046872">
    <property type="term" value="F:metal ion binding"/>
    <property type="evidence" value="ECO:0007669"/>
    <property type="project" value="UniProtKB-KW"/>
</dbReference>
<feature type="signal peptide" evidence="7">
    <location>
        <begin position="1"/>
        <end position="22"/>
    </location>
</feature>
<dbReference type="GO" id="GO:0009055">
    <property type="term" value="F:electron transfer activity"/>
    <property type="evidence" value="ECO:0007669"/>
    <property type="project" value="InterPro"/>
</dbReference>
<evidence type="ECO:0000256" key="5">
    <source>
        <dbReference type="ARBA" id="ARBA00023004"/>
    </source>
</evidence>
<organism evidence="9 10">
    <name type="scientific">Bradyrhizobium ivorense</name>
    <dbReference type="NCBI Taxonomy" id="2511166"/>
    <lineage>
        <taxon>Bacteria</taxon>
        <taxon>Pseudomonadati</taxon>
        <taxon>Pseudomonadota</taxon>
        <taxon>Alphaproteobacteria</taxon>
        <taxon>Hyphomicrobiales</taxon>
        <taxon>Nitrobacteraceae</taxon>
        <taxon>Bradyrhizobium</taxon>
    </lineage>
</organism>
<keyword evidence="1" id="KW-0813">Transport</keyword>
<name>A0A508TEN3_9BRAD</name>
<keyword evidence="5 6" id="KW-0408">Iron</keyword>
<dbReference type="RefSeq" id="WP_172626605.1">
    <property type="nucleotide sequence ID" value="NZ_CAADFB020000003.1"/>
</dbReference>
<evidence type="ECO:0000256" key="4">
    <source>
        <dbReference type="ARBA" id="ARBA00022982"/>
    </source>
</evidence>
<evidence type="ECO:0000256" key="3">
    <source>
        <dbReference type="ARBA" id="ARBA00022723"/>
    </source>
</evidence>
<evidence type="ECO:0000256" key="7">
    <source>
        <dbReference type="SAM" id="SignalP"/>
    </source>
</evidence>
<dbReference type="AlphaFoldDB" id="A0A508TEN3"/>
<dbReference type="GO" id="GO:0020037">
    <property type="term" value="F:heme binding"/>
    <property type="evidence" value="ECO:0007669"/>
    <property type="project" value="InterPro"/>
</dbReference>
<dbReference type="PRINTS" id="PR00604">
    <property type="entry name" value="CYTCHRMECIAB"/>
</dbReference>
<dbReference type="InterPro" id="IPR009056">
    <property type="entry name" value="Cyt_c-like_dom"/>
</dbReference>
<evidence type="ECO:0000313" key="10">
    <source>
        <dbReference type="Proteomes" id="UP000328092"/>
    </source>
</evidence>
<sequence length="126" mass="13370">MRPALIVAICGMIGLLLSPGRAQDAGASGEQAFNNSCRTCHTVKDGDNRVGPHLHGIIGRKAGSVEKFPYSGPMKSADIVWDESTLTRFIEDPDAVVSGNGMKPYTGVRSAEDRAKIVAFLKSPGK</sequence>
<feature type="domain" description="Cytochrome c" evidence="8">
    <location>
        <begin position="24"/>
        <end position="125"/>
    </location>
</feature>
<dbReference type="Pfam" id="PF00034">
    <property type="entry name" value="Cytochrom_C"/>
    <property type="match status" value="1"/>
</dbReference>
<proteinExistence type="predicted"/>
<dbReference type="EMBL" id="CAADFC020000016">
    <property type="protein sequence ID" value="VIO72826.1"/>
    <property type="molecule type" value="Genomic_DNA"/>
</dbReference>
<dbReference type="SUPFAM" id="SSF46626">
    <property type="entry name" value="Cytochrome c"/>
    <property type="match status" value="1"/>
</dbReference>
<keyword evidence="10" id="KW-1185">Reference proteome</keyword>
<protein>
    <submittedName>
        <fullName evidence="9">Cytochrome c2 iso-2</fullName>
    </submittedName>
</protein>
<gene>
    <name evidence="9" type="ORF">CI1B_44740</name>
</gene>
<evidence type="ECO:0000259" key="8">
    <source>
        <dbReference type="PROSITE" id="PS51007"/>
    </source>
</evidence>
<accession>A0A508TEN3</accession>
<dbReference type="InterPro" id="IPR002327">
    <property type="entry name" value="Cyt_c_1A/1B"/>
</dbReference>
<keyword evidence="3 6" id="KW-0479">Metal-binding</keyword>
<comment type="caution">
    <text evidence="9">The sequence shown here is derived from an EMBL/GenBank/DDBJ whole genome shotgun (WGS) entry which is preliminary data.</text>
</comment>
<keyword evidence="2 6" id="KW-0349">Heme</keyword>
<keyword evidence="4" id="KW-0249">Electron transport</keyword>
<reference evidence="9" key="1">
    <citation type="submission" date="2019-02" db="EMBL/GenBank/DDBJ databases">
        <authorList>
            <person name="Pothier F.J."/>
        </authorList>
    </citation>
    <scope>NUCLEOTIDE SEQUENCE</scope>
    <source>
        <strain evidence="9">CI-1B</strain>
    </source>
</reference>